<gene>
    <name evidence="1" type="ORF">GCM10009092_21560</name>
</gene>
<name>A0ABP3H1N1_9ALTE</name>
<proteinExistence type="predicted"/>
<dbReference type="Proteomes" id="UP001501757">
    <property type="component" value="Unassembled WGS sequence"/>
</dbReference>
<evidence type="ECO:0000313" key="1">
    <source>
        <dbReference type="EMBL" id="GAA0357009.1"/>
    </source>
</evidence>
<protein>
    <submittedName>
        <fullName evidence="1">Uncharacterized protein</fullName>
    </submittedName>
</protein>
<organism evidence="1 2">
    <name type="scientific">Bowmanella denitrificans</name>
    <dbReference type="NCBI Taxonomy" id="366582"/>
    <lineage>
        <taxon>Bacteria</taxon>
        <taxon>Pseudomonadati</taxon>
        <taxon>Pseudomonadota</taxon>
        <taxon>Gammaproteobacteria</taxon>
        <taxon>Alteromonadales</taxon>
        <taxon>Alteromonadaceae</taxon>
        <taxon>Bowmanella</taxon>
    </lineage>
</organism>
<reference evidence="2" key="1">
    <citation type="journal article" date="2019" name="Int. J. Syst. Evol. Microbiol.">
        <title>The Global Catalogue of Microorganisms (GCM) 10K type strain sequencing project: providing services to taxonomists for standard genome sequencing and annotation.</title>
        <authorList>
            <consortium name="The Broad Institute Genomics Platform"/>
            <consortium name="The Broad Institute Genome Sequencing Center for Infectious Disease"/>
            <person name="Wu L."/>
            <person name="Ma J."/>
        </authorList>
    </citation>
    <scope>NUCLEOTIDE SEQUENCE [LARGE SCALE GENOMIC DNA]</scope>
    <source>
        <strain evidence="2">JCM 13378</strain>
    </source>
</reference>
<comment type="caution">
    <text evidence="1">The sequence shown here is derived from an EMBL/GenBank/DDBJ whole genome shotgun (WGS) entry which is preliminary data.</text>
</comment>
<dbReference type="RefSeq" id="WP_343844850.1">
    <property type="nucleotide sequence ID" value="NZ_BAAAEI010000011.1"/>
</dbReference>
<dbReference type="EMBL" id="BAAAEI010000011">
    <property type="protein sequence ID" value="GAA0357009.1"/>
    <property type="molecule type" value="Genomic_DNA"/>
</dbReference>
<sequence length="57" mass="6634">MTREQMIIALKDAEAKFKRNQEIAEETWPVGSPFLEMARQQAAHILQKEICAVFEQE</sequence>
<accession>A0ABP3H1N1</accession>
<evidence type="ECO:0000313" key="2">
    <source>
        <dbReference type="Proteomes" id="UP001501757"/>
    </source>
</evidence>
<keyword evidence="2" id="KW-1185">Reference proteome</keyword>